<dbReference type="Proteomes" id="UP000886657">
    <property type="component" value="Unassembled WGS sequence"/>
</dbReference>
<evidence type="ECO:0000313" key="8">
    <source>
        <dbReference type="Proteomes" id="UP000886657"/>
    </source>
</evidence>
<accession>A0A9D7SFG6</accession>
<dbReference type="GO" id="GO:0046872">
    <property type="term" value="F:metal ion binding"/>
    <property type="evidence" value="ECO:0007669"/>
    <property type="project" value="UniProtKB-KW"/>
</dbReference>
<feature type="domain" description="NADH-ubiquinone oxidoreductase 51kDa subunit iron-sulphur binding" evidence="6">
    <location>
        <begin position="301"/>
        <end position="346"/>
    </location>
</feature>
<dbReference type="Pfam" id="PF01512">
    <property type="entry name" value="Complex1_51K"/>
    <property type="match status" value="1"/>
</dbReference>
<evidence type="ECO:0000256" key="4">
    <source>
        <dbReference type="ARBA" id="ARBA00023004"/>
    </source>
</evidence>
<dbReference type="GO" id="GO:0010181">
    <property type="term" value="F:FMN binding"/>
    <property type="evidence" value="ECO:0007669"/>
    <property type="project" value="InterPro"/>
</dbReference>
<comment type="similarity">
    <text evidence="1">Belongs to the complex I 51 kDa subunit family.</text>
</comment>
<evidence type="ECO:0000256" key="1">
    <source>
        <dbReference type="ARBA" id="ARBA00007523"/>
    </source>
</evidence>
<keyword evidence="3" id="KW-0479">Metal-binding</keyword>
<dbReference type="Gene3D" id="3.10.20.600">
    <property type="match status" value="1"/>
</dbReference>
<gene>
    <name evidence="7" type="ORF">IPP58_05495</name>
</gene>
<dbReference type="SMART" id="SM00928">
    <property type="entry name" value="NADH_4Fe-4S"/>
    <property type="match status" value="1"/>
</dbReference>
<dbReference type="InterPro" id="IPR001949">
    <property type="entry name" value="NADH-UbQ_OxRdtase_51kDa_CS"/>
</dbReference>
<name>A0A9D7SFG6_9BACT</name>
<evidence type="ECO:0000256" key="5">
    <source>
        <dbReference type="ARBA" id="ARBA00023014"/>
    </source>
</evidence>
<dbReference type="Pfam" id="PF10589">
    <property type="entry name" value="NADH_4Fe-4S"/>
    <property type="match status" value="1"/>
</dbReference>
<dbReference type="SUPFAM" id="SSF140490">
    <property type="entry name" value="Nqo1C-terminal domain-like"/>
    <property type="match status" value="1"/>
</dbReference>
<comment type="caution">
    <text evidence="7">The sequence shown here is derived from an EMBL/GenBank/DDBJ whole genome shotgun (WGS) entry which is preliminary data.</text>
</comment>
<dbReference type="GO" id="GO:0051539">
    <property type="term" value="F:4 iron, 4 sulfur cluster binding"/>
    <property type="evidence" value="ECO:0007669"/>
    <property type="project" value="UniProtKB-KW"/>
</dbReference>
<dbReference type="InterPro" id="IPR037207">
    <property type="entry name" value="Nuop51_4Fe4S-bd_sf"/>
</dbReference>
<keyword evidence="5" id="KW-0411">Iron-sulfur</keyword>
<dbReference type="PROSITE" id="PS00645">
    <property type="entry name" value="COMPLEX1_51K_2"/>
    <property type="match status" value="1"/>
</dbReference>
<sequence length="391" mass="42128">MSPLPTFSTMAPEAGLKQAMALSRPDIIETMKQSGLKGRGGAGFPTGMKWNFAAAAQAEEKFVICNADEGEPGTFKDRVILQDHADLVFEGMTIAGKAIGAKEGIVFLRGEYTYLRSQLEAVLDRRRKQKLLGKAILGSDLEFDIRIFMGAGAYICGEETALIEALEGFRGEPRNRPPFPVNTGFLGRPSIVNNVETLASAACILQKGVDWWKATGTEHSTGIKIFSVSGDCGKPGVYEFPMGITVAQLLKEVAGEGAKAVQVGGASGLCIPASQFQRAIAFEDIPTGGSIIVFGQQRDMLDVLHNFLDFFVDESCGQCTPCRLGNRKLLEGVELLKEGKCSMAYLQELCALGDTMQIASKCGLGQSSPSAFLSVVKNFREELMGRTYSHV</sequence>
<evidence type="ECO:0000256" key="3">
    <source>
        <dbReference type="ARBA" id="ARBA00022723"/>
    </source>
</evidence>
<dbReference type="PANTHER" id="PTHR43578">
    <property type="entry name" value="NADH-QUINONE OXIDOREDUCTASE SUBUNIT F"/>
    <property type="match status" value="1"/>
</dbReference>
<dbReference type="InterPro" id="IPR037225">
    <property type="entry name" value="Nuo51_FMN-bd_sf"/>
</dbReference>
<organism evidence="7 8">
    <name type="scientific">Candidatus Geothrix skivensis</name>
    <dbReference type="NCBI Taxonomy" id="2954439"/>
    <lineage>
        <taxon>Bacteria</taxon>
        <taxon>Pseudomonadati</taxon>
        <taxon>Acidobacteriota</taxon>
        <taxon>Holophagae</taxon>
        <taxon>Holophagales</taxon>
        <taxon>Holophagaceae</taxon>
        <taxon>Geothrix</taxon>
    </lineage>
</organism>
<protein>
    <submittedName>
        <fullName evidence="7">Dehydrogenase</fullName>
    </submittedName>
</protein>
<dbReference type="EMBL" id="JADKIO010000005">
    <property type="protein sequence ID" value="MBK9795938.1"/>
    <property type="molecule type" value="Genomic_DNA"/>
</dbReference>
<reference evidence="7" key="1">
    <citation type="submission" date="2020-10" db="EMBL/GenBank/DDBJ databases">
        <title>Connecting structure to function with the recovery of over 1000 high-quality activated sludge metagenome-assembled genomes encoding full-length rRNA genes using long-read sequencing.</title>
        <authorList>
            <person name="Singleton C.M."/>
            <person name="Petriglieri F."/>
            <person name="Kristensen J.M."/>
            <person name="Kirkegaard R.H."/>
            <person name="Michaelsen T.Y."/>
            <person name="Andersen M.H."/>
            <person name="Karst S.M."/>
            <person name="Dueholm M.S."/>
            <person name="Nielsen P.H."/>
            <person name="Albertsen M."/>
        </authorList>
    </citation>
    <scope>NUCLEOTIDE SEQUENCE</scope>
    <source>
        <strain evidence="7">Skiv_18-Q3-R9-52_MAXAC.067</strain>
    </source>
</reference>
<dbReference type="Gene3D" id="3.40.50.11540">
    <property type="entry name" value="NADH-ubiquinone oxidoreductase 51kDa subunit"/>
    <property type="match status" value="1"/>
</dbReference>
<evidence type="ECO:0000313" key="7">
    <source>
        <dbReference type="EMBL" id="MBK9795938.1"/>
    </source>
</evidence>
<dbReference type="FunFam" id="3.40.50.11540:FF:000001">
    <property type="entry name" value="NADH dehydrogenase [ubiquinone] flavoprotein 1, mitochondrial"/>
    <property type="match status" value="1"/>
</dbReference>
<dbReference type="InterPro" id="IPR011538">
    <property type="entry name" value="Nuo51_FMN-bd"/>
</dbReference>
<dbReference type="SUPFAM" id="SSF142019">
    <property type="entry name" value="Nqo1 FMN-binding domain-like"/>
    <property type="match status" value="1"/>
</dbReference>
<dbReference type="Gene3D" id="1.20.1440.230">
    <property type="entry name" value="NADH-ubiquinone oxidoreductase 51kDa subunit, iron-sulphur binding domain"/>
    <property type="match status" value="1"/>
</dbReference>
<dbReference type="GO" id="GO:0008137">
    <property type="term" value="F:NADH dehydrogenase (ubiquinone) activity"/>
    <property type="evidence" value="ECO:0007669"/>
    <property type="project" value="InterPro"/>
</dbReference>
<dbReference type="InterPro" id="IPR019575">
    <property type="entry name" value="Nuop51_4Fe4S-bd"/>
</dbReference>
<keyword evidence="4" id="KW-0408">Iron</keyword>
<evidence type="ECO:0000256" key="2">
    <source>
        <dbReference type="ARBA" id="ARBA00022485"/>
    </source>
</evidence>
<dbReference type="SUPFAM" id="SSF142984">
    <property type="entry name" value="Nqo1 middle domain-like"/>
    <property type="match status" value="1"/>
</dbReference>
<evidence type="ECO:0000259" key="6">
    <source>
        <dbReference type="SMART" id="SM00928"/>
    </source>
</evidence>
<dbReference type="PANTHER" id="PTHR43578:SF3">
    <property type="entry name" value="NADH-QUINONE OXIDOREDUCTASE SUBUNIT F"/>
    <property type="match status" value="1"/>
</dbReference>
<dbReference type="AlphaFoldDB" id="A0A9D7SFG6"/>
<proteinExistence type="inferred from homology"/>
<keyword evidence="2" id="KW-0004">4Fe-4S</keyword>